<evidence type="ECO:0000313" key="2">
    <source>
        <dbReference type="EMBL" id="RYN66101.1"/>
    </source>
</evidence>
<dbReference type="Proteomes" id="UP000291422">
    <property type="component" value="Unassembled WGS sequence"/>
</dbReference>
<reference evidence="3" key="1">
    <citation type="journal article" date="2019" name="bioRxiv">
        <title>Genomics, evolutionary history and diagnostics of the Alternaria alternata species group including apple and Asian pear pathotypes.</title>
        <authorList>
            <person name="Armitage A.D."/>
            <person name="Cockerton H.M."/>
            <person name="Sreenivasaprasad S."/>
            <person name="Woodhall J.W."/>
            <person name="Lane C.R."/>
            <person name="Harrison R.J."/>
            <person name="Clarkson J.P."/>
        </authorList>
    </citation>
    <scope>NUCLEOTIDE SEQUENCE [LARGE SCALE GENOMIC DNA]</scope>
    <source>
        <strain evidence="3">FERA 1177</strain>
    </source>
</reference>
<evidence type="ECO:0000313" key="3">
    <source>
        <dbReference type="Proteomes" id="UP000291422"/>
    </source>
</evidence>
<evidence type="ECO:0000256" key="1">
    <source>
        <dbReference type="SAM" id="MobiDB-lite"/>
    </source>
</evidence>
<dbReference type="EMBL" id="PDXD01000061">
    <property type="protein sequence ID" value="RYN66101.1"/>
    <property type="molecule type" value="Genomic_DNA"/>
</dbReference>
<name>A0A4Q4N0E6_ALTAL</name>
<comment type="caution">
    <text evidence="2">The sequence shown here is derived from an EMBL/GenBank/DDBJ whole genome shotgun (WGS) entry which is preliminary data.</text>
</comment>
<sequence>MERPPPHSVQAISAKRAGGKKVPKQYRKYHQNHKKNSKTKGNIASKVAHNLIRGVRQIVESL</sequence>
<dbReference type="AlphaFoldDB" id="A0A4Q4N0E6"/>
<protein>
    <submittedName>
        <fullName evidence="2">Uncharacterized protein</fullName>
    </submittedName>
</protein>
<feature type="compositionally biased region" description="Basic residues" evidence="1">
    <location>
        <begin position="17"/>
        <end position="38"/>
    </location>
</feature>
<accession>A0A4Q4N0E6</accession>
<proteinExistence type="predicted"/>
<gene>
    <name evidence="2" type="ORF">AA0117_g11982</name>
</gene>
<organism evidence="2 3">
    <name type="scientific">Alternaria alternata</name>
    <name type="common">Alternaria rot fungus</name>
    <name type="synonym">Torula alternata</name>
    <dbReference type="NCBI Taxonomy" id="5599"/>
    <lineage>
        <taxon>Eukaryota</taxon>
        <taxon>Fungi</taxon>
        <taxon>Dikarya</taxon>
        <taxon>Ascomycota</taxon>
        <taxon>Pezizomycotina</taxon>
        <taxon>Dothideomycetes</taxon>
        <taxon>Pleosporomycetidae</taxon>
        <taxon>Pleosporales</taxon>
        <taxon>Pleosporineae</taxon>
        <taxon>Pleosporaceae</taxon>
        <taxon>Alternaria</taxon>
        <taxon>Alternaria sect. Alternaria</taxon>
        <taxon>Alternaria alternata complex</taxon>
    </lineage>
</organism>
<feature type="region of interest" description="Disordered" evidence="1">
    <location>
        <begin position="1"/>
        <end position="40"/>
    </location>
</feature>